<feature type="transmembrane region" description="Helical" evidence="2">
    <location>
        <begin position="31"/>
        <end position="48"/>
    </location>
</feature>
<name>A0A8J3JZN1_9ACTN</name>
<reference evidence="4 5" key="1">
    <citation type="submission" date="2021-01" db="EMBL/GenBank/DDBJ databases">
        <title>Whole genome shotgun sequence of Catellatospora chokoriensis NBRC 107358.</title>
        <authorList>
            <person name="Komaki H."/>
            <person name="Tamura T."/>
        </authorList>
    </citation>
    <scope>NUCLEOTIDE SEQUENCE [LARGE SCALE GENOMIC DNA]</scope>
    <source>
        <strain evidence="4 5">NBRC 107358</strain>
    </source>
</reference>
<dbReference type="Pfam" id="PF08666">
    <property type="entry name" value="SAF"/>
    <property type="match status" value="1"/>
</dbReference>
<organism evidence="4 5">
    <name type="scientific">Catellatospora chokoriensis</name>
    <dbReference type="NCBI Taxonomy" id="310353"/>
    <lineage>
        <taxon>Bacteria</taxon>
        <taxon>Bacillati</taxon>
        <taxon>Actinomycetota</taxon>
        <taxon>Actinomycetes</taxon>
        <taxon>Micromonosporales</taxon>
        <taxon>Micromonosporaceae</taxon>
        <taxon>Catellatospora</taxon>
    </lineage>
</organism>
<sequence length="222" mass="22075">MPSIADVSTRLARDTRAASPPRWPRRRVSQLVVSLLLVVVSAGGFALWQTSAETRTQVLAVARPVAAGQVLSRADLRTVQVDVAAGISLVRASELPTLIGLTAAVPLAQGSLLTRSQLGPAEFPAAGKAVVAVGIAAGRLPQGVVAGTRVRLVAGAAEPAVPAPSPALGAVSAEPVEATVLAVVDGVDGTGTIVVSVLVDSADGVRVAAMAGASVVIVGGQP</sequence>
<evidence type="ECO:0000256" key="2">
    <source>
        <dbReference type="SAM" id="Phobius"/>
    </source>
</evidence>
<feature type="domain" description="SAF" evidence="3">
    <location>
        <begin position="56"/>
        <end position="119"/>
    </location>
</feature>
<comment type="caution">
    <text evidence="4">The sequence shown here is derived from an EMBL/GenBank/DDBJ whole genome shotgun (WGS) entry which is preliminary data.</text>
</comment>
<dbReference type="InterPro" id="IPR013974">
    <property type="entry name" value="SAF"/>
</dbReference>
<gene>
    <name evidence="4" type="ORF">Cch02nite_32260</name>
</gene>
<dbReference type="EMBL" id="BONG01000018">
    <property type="protein sequence ID" value="GIF89782.1"/>
    <property type="molecule type" value="Genomic_DNA"/>
</dbReference>
<evidence type="ECO:0000313" key="4">
    <source>
        <dbReference type="EMBL" id="GIF89782.1"/>
    </source>
</evidence>
<evidence type="ECO:0000313" key="5">
    <source>
        <dbReference type="Proteomes" id="UP000619293"/>
    </source>
</evidence>
<dbReference type="AlphaFoldDB" id="A0A8J3JZN1"/>
<proteinExistence type="predicted"/>
<keyword evidence="2" id="KW-0812">Transmembrane</keyword>
<protein>
    <recommendedName>
        <fullName evidence="3">SAF domain-containing protein</fullName>
    </recommendedName>
</protein>
<dbReference type="SMART" id="SM00858">
    <property type="entry name" value="SAF"/>
    <property type="match status" value="1"/>
</dbReference>
<keyword evidence="2" id="KW-1133">Transmembrane helix</keyword>
<dbReference type="Proteomes" id="UP000619293">
    <property type="component" value="Unassembled WGS sequence"/>
</dbReference>
<feature type="region of interest" description="Disordered" evidence="1">
    <location>
        <begin position="1"/>
        <end position="20"/>
    </location>
</feature>
<evidence type="ECO:0000259" key="3">
    <source>
        <dbReference type="SMART" id="SM00858"/>
    </source>
</evidence>
<evidence type="ECO:0000256" key="1">
    <source>
        <dbReference type="SAM" id="MobiDB-lite"/>
    </source>
</evidence>
<keyword evidence="2" id="KW-0472">Membrane</keyword>
<dbReference type="CDD" id="cd11614">
    <property type="entry name" value="SAF_CpaB_FlgA_like"/>
    <property type="match status" value="1"/>
</dbReference>
<accession>A0A8J3JZN1</accession>
<keyword evidence="5" id="KW-1185">Reference proteome</keyword>